<evidence type="ECO:0000313" key="8">
    <source>
        <dbReference type="EMBL" id="KPP77576.1"/>
    </source>
</evidence>
<dbReference type="SUPFAM" id="SSF47240">
    <property type="entry name" value="Ferritin-like"/>
    <property type="match status" value="1"/>
</dbReference>
<dbReference type="Proteomes" id="UP000034805">
    <property type="component" value="Unassembled WGS sequence"/>
</dbReference>
<evidence type="ECO:0000256" key="3">
    <source>
        <dbReference type="ARBA" id="ARBA00022723"/>
    </source>
</evidence>
<dbReference type="InterPro" id="IPR001519">
    <property type="entry name" value="Ferritin"/>
</dbReference>
<evidence type="ECO:0000256" key="4">
    <source>
        <dbReference type="ARBA" id="ARBA00023004"/>
    </source>
</evidence>
<evidence type="ECO:0000313" key="9">
    <source>
        <dbReference type="Proteomes" id="UP000034805"/>
    </source>
</evidence>
<dbReference type="PROSITE" id="PS50905">
    <property type="entry name" value="FERRITIN_LIKE"/>
    <property type="match status" value="1"/>
</dbReference>
<dbReference type="GO" id="GO:0006826">
    <property type="term" value="P:iron ion transport"/>
    <property type="evidence" value="ECO:0007669"/>
    <property type="project" value="InterPro"/>
</dbReference>
<dbReference type="PANTHER" id="PTHR11431">
    <property type="entry name" value="FERRITIN"/>
    <property type="match status" value="1"/>
</dbReference>
<dbReference type="InterPro" id="IPR012347">
    <property type="entry name" value="Ferritin-like"/>
</dbReference>
<protein>
    <recommendedName>
        <fullName evidence="6">Ferritin</fullName>
    </recommendedName>
</protein>
<reference evidence="8 9" key="1">
    <citation type="submission" date="2015-08" db="EMBL/GenBank/DDBJ databases">
        <title>The genome of the Asian arowana (Scleropages formosus).</title>
        <authorList>
            <person name="Tan M.H."/>
            <person name="Gan H.M."/>
            <person name="Croft L.J."/>
            <person name="Austin C.M."/>
        </authorList>
    </citation>
    <scope>NUCLEOTIDE SEQUENCE [LARGE SCALE GENOMIC DNA]</scope>
    <source>
        <strain evidence="8">Aro1</strain>
    </source>
</reference>
<name>A0A0P7V678_SCLFO</name>
<comment type="similarity">
    <text evidence="1 6">Belongs to the ferritin family.</text>
</comment>
<dbReference type="InterPro" id="IPR008331">
    <property type="entry name" value="Ferritin_DPS_dom"/>
</dbReference>
<gene>
    <name evidence="8" type="ORF">Z043_102984</name>
</gene>
<dbReference type="PANTHER" id="PTHR11431:SF23">
    <property type="entry name" value="FERRITIN"/>
    <property type="match status" value="1"/>
</dbReference>
<proteinExistence type="inferred from homology"/>
<accession>A0A0P7V678</accession>
<dbReference type="InterPro" id="IPR009078">
    <property type="entry name" value="Ferritin-like_SF"/>
</dbReference>
<dbReference type="STRING" id="113540.ENSSFOP00015002122"/>
<evidence type="ECO:0000256" key="5">
    <source>
        <dbReference type="PIRSR" id="PIRSR601519-1"/>
    </source>
</evidence>
<comment type="function">
    <text evidence="6">Stores iron in a soluble, non-toxic, readily available form. Important for iron homeostasis. Iron is taken up in the ferrous form and deposited as ferric hydroxides after oxidation.</text>
</comment>
<dbReference type="GO" id="GO:0005737">
    <property type="term" value="C:cytoplasm"/>
    <property type="evidence" value="ECO:0007669"/>
    <property type="project" value="TreeGrafter"/>
</dbReference>
<evidence type="ECO:0000256" key="6">
    <source>
        <dbReference type="RuleBase" id="RU361145"/>
    </source>
</evidence>
<evidence type="ECO:0000256" key="2">
    <source>
        <dbReference type="ARBA" id="ARBA00022434"/>
    </source>
</evidence>
<dbReference type="GO" id="GO:0008198">
    <property type="term" value="F:ferrous iron binding"/>
    <property type="evidence" value="ECO:0007669"/>
    <property type="project" value="TreeGrafter"/>
</dbReference>
<organism evidence="8 9">
    <name type="scientific">Scleropages formosus</name>
    <name type="common">Asian bonytongue</name>
    <name type="synonym">Osteoglossum formosum</name>
    <dbReference type="NCBI Taxonomy" id="113540"/>
    <lineage>
        <taxon>Eukaryota</taxon>
        <taxon>Metazoa</taxon>
        <taxon>Chordata</taxon>
        <taxon>Craniata</taxon>
        <taxon>Vertebrata</taxon>
        <taxon>Euteleostomi</taxon>
        <taxon>Actinopterygii</taxon>
        <taxon>Neopterygii</taxon>
        <taxon>Teleostei</taxon>
        <taxon>Osteoglossocephala</taxon>
        <taxon>Osteoglossomorpha</taxon>
        <taxon>Osteoglossiformes</taxon>
        <taxon>Osteoglossidae</taxon>
        <taxon>Scleropages</taxon>
    </lineage>
</organism>
<dbReference type="GO" id="GO:0006879">
    <property type="term" value="P:intracellular iron ion homeostasis"/>
    <property type="evidence" value="ECO:0007669"/>
    <property type="project" value="UniProtKB-KW"/>
</dbReference>
<evidence type="ECO:0000256" key="1">
    <source>
        <dbReference type="ARBA" id="ARBA00007513"/>
    </source>
</evidence>
<dbReference type="GO" id="GO:0008199">
    <property type="term" value="F:ferric iron binding"/>
    <property type="evidence" value="ECO:0007669"/>
    <property type="project" value="InterPro"/>
</dbReference>
<sequence length="204" mass="21977">MSEPSSKRPRSSVPVCRSHGAPLGSAVRQNLPVEVEEGLCGVTGALLELTYCLQALVRATIFEQDDVGLPRVAAFFRRESEEQQEQAEAMLAYLSDRGGHYCNKDVQKPGCEGICAIVPALEMMLGRWKELLAIMTELSQLAKEHGDPHTASVVKGCFLTRLVAKVKALGDILSSARRVGCTSEGSGGCGEYLIEQLQAELSGI</sequence>
<feature type="domain" description="Ferritin-like diiron" evidence="7">
    <location>
        <begin position="29"/>
        <end position="180"/>
    </location>
</feature>
<feature type="binding site" evidence="5">
    <location>
        <position position="48"/>
    </location>
    <ligand>
        <name>Fe cation</name>
        <dbReference type="ChEBI" id="CHEBI:24875"/>
        <label>1</label>
    </ligand>
</feature>
<comment type="caution">
    <text evidence="8">The sequence shown here is derived from an EMBL/GenBank/DDBJ whole genome shotgun (WGS) entry which is preliminary data.</text>
</comment>
<dbReference type="Pfam" id="PF00210">
    <property type="entry name" value="Ferritin"/>
    <property type="match status" value="1"/>
</dbReference>
<evidence type="ECO:0000259" key="7">
    <source>
        <dbReference type="PROSITE" id="PS50905"/>
    </source>
</evidence>
<dbReference type="EMBL" id="JARO02000733">
    <property type="protein sequence ID" value="KPP77576.1"/>
    <property type="molecule type" value="Genomic_DNA"/>
</dbReference>
<dbReference type="Gene3D" id="1.20.1260.10">
    <property type="match status" value="1"/>
</dbReference>
<keyword evidence="2 6" id="KW-0409">Iron storage</keyword>
<dbReference type="InterPro" id="IPR009040">
    <property type="entry name" value="Ferritin-like_diiron"/>
</dbReference>
<keyword evidence="3 5" id="KW-0479">Metal-binding</keyword>
<keyword evidence="4 5" id="KW-0408">Iron</keyword>
<dbReference type="AlphaFoldDB" id="A0A0P7V678"/>